<dbReference type="AlphaFoldDB" id="A0A166TKM6"/>
<sequence length="219" mass="24320">MGYNAMIVSDVAPWPLVTLALVIVVNDTFFDVVYYLEDTRPSCRGDRVRLAASGSESVLESYFTRKSLGRRRRERYCAGLNQSRNDYSTPPLVSSAERKSDASTVATRTAHVSTFVVETIGASRKRGTALREGRVLEGLLSRSRVTFLGEQQSKKCSKPEVAISVYNSNRKTAPPAKRELQQDARQIETSMLIVRAFLLSGHSRGRVTATSYSDGGWEM</sequence>
<proteinExistence type="predicted"/>
<evidence type="ECO:0000313" key="2">
    <source>
        <dbReference type="Proteomes" id="UP000076532"/>
    </source>
</evidence>
<name>A0A166TKM6_9AGAM</name>
<dbReference type="Proteomes" id="UP000076532">
    <property type="component" value="Unassembled WGS sequence"/>
</dbReference>
<organism evidence="1 2">
    <name type="scientific">Athelia psychrophila</name>
    <dbReference type="NCBI Taxonomy" id="1759441"/>
    <lineage>
        <taxon>Eukaryota</taxon>
        <taxon>Fungi</taxon>
        <taxon>Dikarya</taxon>
        <taxon>Basidiomycota</taxon>
        <taxon>Agaricomycotina</taxon>
        <taxon>Agaricomycetes</taxon>
        <taxon>Agaricomycetidae</taxon>
        <taxon>Atheliales</taxon>
        <taxon>Atheliaceae</taxon>
        <taxon>Athelia</taxon>
    </lineage>
</organism>
<protein>
    <submittedName>
        <fullName evidence="1">Uncharacterized protein</fullName>
    </submittedName>
</protein>
<keyword evidence="2" id="KW-1185">Reference proteome</keyword>
<evidence type="ECO:0000313" key="1">
    <source>
        <dbReference type="EMBL" id="KZP30718.1"/>
    </source>
</evidence>
<gene>
    <name evidence="1" type="ORF">FIBSPDRAFT_883852</name>
</gene>
<accession>A0A166TKM6</accession>
<reference evidence="1 2" key="1">
    <citation type="journal article" date="2016" name="Mol. Biol. Evol.">
        <title>Comparative Genomics of Early-Diverging Mushroom-Forming Fungi Provides Insights into the Origins of Lignocellulose Decay Capabilities.</title>
        <authorList>
            <person name="Nagy L.G."/>
            <person name="Riley R."/>
            <person name="Tritt A."/>
            <person name="Adam C."/>
            <person name="Daum C."/>
            <person name="Floudas D."/>
            <person name="Sun H."/>
            <person name="Yadav J.S."/>
            <person name="Pangilinan J."/>
            <person name="Larsson K.H."/>
            <person name="Matsuura K."/>
            <person name="Barry K."/>
            <person name="Labutti K."/>
            <person name="Kuo R."/>
            <person name="Ohm R.A."/>
            <person name="Bhattacharya S.S."/>
            <person name="Shirouzu T."/>
            <person name="Yoshinaga Y."/>
            <person name="Martin F.M."/>
            <person name="Grigoriev I.V."/>
            <person name="Hibbett D.S."/>
        </authorList>
    </citation>
    <scope>NUCLEOTIDE SEQUENCE [LARGE SCALE GENOMIC DNA]</scope>
    <source>
        <strain evidence="1 2">CBS 109695</strain>
    </source>
</reference>
<dbReference type="EMBL" id="KV417492">
    <property type="protein sequence ID" value="KZP30718.1"/>
    <property type="molecule type" value="Genomic_DNA"/>
</dbReference>